<sequence length="296" mass="32213">MNAQPDTRTLADVTALGPVTLTPTGQHICEWLPGSDMRIGWRRRATTWPVFARGSEPSYDPITALQRARVPLRRACALLSLALNDCWDARLGPHPLPADQEPPPVQHYPHVLLDPDGTAPELGQDDGGGPPTGLNLPAEVAAAWPVLDANPKLARAVEAFYEGMKLRSVHPSVAFMMYVVAIEAVGNGLEERTLCECCPDCQAEVGAQRRFRLALAKAVPKKQVHSLSASAYRYRSLTAHQGQLHGPEASMGIPAYTTFQVEPTRAFRDEDVAEMRAASRGVLLWALANTADQADR</sequence>
<protein>
    <submittedName>
        <fullName evidence="1">Uncharacterized protein</fullName>
    </submittedName>
</protein>
<evidence type="ECO:0000313" key="2">
    <source>
        <dbReference type="Proteomes" id="UP001592530"/>
    </source>
</evidence>
<proteinExistence type="predicted"/>
<reference evidence="1 2" key="1">
    <citation type="submission" date="2024-09" db="EMBL/GenBank/DDBJ databases">
        <authorList>
            <person name="Lee S.D."/>
        </authorList>
    </citation>
    <scope>NUCLEOTIDE SEQUENCE [LARGE SCALE GENOMIC DNA]</scope>
    <source>
        <strain evidence="1 2">N1-3</strain>
    </source>
</reference>
<gene>
    <name evidence="1" type="ORF">ACEZDB_32325</name>
</gene>
<dbReference type="Proteomes" id="UP001592530">
    <property type="component" value="Unassembled WGS sequence"/>
</dbReference>
<accession>A0ABV6XBF2</accession>
<evidence type="ECO:0000313" key="1">
    <source>
        <dbReference type="EMBL" id="MFC1435337.1"/>
    </source>
</evidence>
<dbReference type="RefSeq" id="WP_380558311.1">
    <property type="nucleotide sequence ID" value="NZ_JBHEZY010000018.1"/>
</dbReference>
<dbReference type="EMBL" id="JBHEZY010000018">
    <property type="protein sequence ID" value="MFC1435337.1"/>
    <property type="molecule type" value="Genomic_DNA"/>
</dbReference>
<name>A0ABV6XBF2_9ACTN</name>
<comment type="caution">
    <text evidence="1">The sequence shown here is derived from an EMBL/GenBank/DDBJ whole genome shotgun (WGS) entry which is preliminary data.</text>
</comment>
<organism evidence="1 2">
    <name type="scientific">Streptacidiphilus alkalitolerans</name>
    <dbReference type="NCBI Taxonomy" id="3342712"/>
    <lineage>
        <taxon>Bacteria</taxon>
        <taxon>Bacillati</taxon>
        <taxon>Actinomycetota</taxon>
        <taxon>Actinomycetes</taxon>
        <taxon>Kitasatosporales</taxon>
        <taxon>Streptomycetaceae</taxon>
        <taxon>Streptacidiphilus</taxon>
    </lineage>
</organism>